<dbReference type="InterPro" id="IPR027417">
    <property type="entry name" value="P-loop_NTPase"/>
</dbReference>
<keyword evidence="1" id="KW-0378">Hydrolase</keyword>
<accession>A0A2W2B7R1</accession>
<feature type="domain" description="Helicase C-terminal" evidence="6">
    <location>
        <begin position="1082"/>
        <end position="1235"/>
    </location>
</feature>
<keyword evidence="2" id="KW-0863">Zinc-finger</keyword>
<feature type="domain" description="SWIM-type" evidence="4">
    <location>
        <begin position="56"/>
        <end position="94"/>
    </location>
</feature>
<dbReference type="InterPro" id="IPR007527">
    <property type="entry name" value="Znf_SWIM"/>
</dbReference>
<evidence type="ECO:0000256" key="1">
    <source>
        <dbReference type="ARBA" id="ARBA00022801"/>
    </source>
</evidence>
<dbReference type="Pfam" id="PF00271">
    <property type="entry name" value="Helicase_C"/>
    <property type="match status" value="1"/>
</dbReference>
<evidence type="ECO:0000256" key="3">
    <source>
        <dbReference type="SAM" id="Coils"/>
    </source>
</evidence>
<evidence type="ECO:0000313" key="8">
    <source>
        <dbReference type="Proteomes" id="UP000248745"/>
    </source>
</evidence>
<dbReference type="Pfam" id="PF08455">
    <property type="entry name" value="SNF2_assoc"/>
    <property type="match status" value="1"/>
</dbReference>
<dbReference type="EMBL" id="QKTW01000020">
    <property type="protein sequence ID" value="PZF71997.1"/>
    <property type="molecule type" value="Genomic_DNA"/>
</dbReference>
<gene>
    <name evidence="7" type="ORF">DN068_15290</name>
</gene>
<dbReference type="SUPFAM" id="SSF52540">
    <property type="entry name" value="P-loop containing nucleoside triphosphate hydrolases"/>
    <property type="match status" value="2"/>
</dbReference>
<dbReference type="SMART" id="SM00487">
    <property type="entry name" value="DEXDc"/>
    <property type="match status" value="1"/>
</dbReference>
<keyword evidence="7" id="KW-0547">Nucleotide-binding</keyword>
<dbReference type="Gene3D" id="3.40.50.10810">
    <property type="entry name" value="Tandem AAA-ATPase domain"/>
    <property type="match status" value="1"/>
</dbReference>
<dbReference type="InterPro" id="IPR013663">
    <property type="entry name" value="Helicase_SWF/SNF/SWI_bac"/>
</dbReference>
<dbReference type="GO" id="GO:0008270">
    <property type="term" value="F:zinc ion binding"/>
    <property type="evidence" value="ECO:0007669"/>
    <property type="project" value="UniProtKB-KW"/>
</dbReference>
<keyword evidence="3" id="KW-0175">Coiled coil</keyword>
<dbReference type="AlphaFoldDB" id="A0A2W2B7R1"/>
<dbReference type="PROSITE" id="PS50966">
    <property type="entry name" value="ZF_SWIM"/>
    <property type="match status" value="2"/>
</dbReference>
<dbReference type="InterPro" id="IPR000330">
    <property type="entry name" value="SNF2_N"/>
</dbReference>
<dbReference type="PROSITE" id="PS51192">
    <property type="entry name" value="HELICASE_ATP_BIND_1"/>
    <property type="match status" value="1"/>
</dbReference>
<keyword evidence="2" id="KW-0862">Zinc</keyword>
<keyword evidence="2" id="KW-0479">Metal-binding</keyword>
<dbReference type="CDD" id="cd18793">
    <property type="entry name" value="SF2_C_SNF"/>
    <property type="match status" value="1"/>
</dbReference>
<sequence>MSLPPLLKHVYNYGTEEVIRRGKKIFGTSGVSLLDVDHLLEQVRFRVRNDLYQNYYTVTISKYLHPDQLSVRCQCPYNMGDICRHEVAALFQLNDIIQSGLFENTDVTYDQKHTVVRLRNVNEHTLRVFASPTIMEQATIWASNKKAIITSNRNDRIEAEVPEAELTYKVIIKQNDEKYFDTSCGCSETQHPLCVHKATLFIQLLQTFGPQYFQTLRNWDEQKNKLLQQYGYTLNDDLTNKFTFTYESGKPFLRVLDPTIQKVNSAPTHVREREERVQPVETIVQPEIKRLGIVIDPSVSWYPFVQILLIAGNADETEHKFNGPIEKLELQQYINPNRFPEAERELLPIVRKFGPEEIMKYLRKNLPFGDFLDDYQTVLKEQPAEDVREQVWEFLLPKYQKLLQRFSAYPLCFLKKPGKALNSTSLEPIRFAPQPAHVRLQVKRKNDMVHISFQWEVEGVYAGWKEVRMLNPGLILHHDQLYAVANMAVVKLAQEFAPDGNLIVPADAWPSYLEKEVMNWSKETEVDFADDLVEHVDEVKPTFGLLLQEREQMLLMYPIFRYNNAEIKWGFFGDVIMPHNGVVKIVKRDEETELQYINILRGLHSDMQQNYKDHFFYLPATQVLANNWFFRFVDTLKEWNVEMYGFEGLKNLRISQYKPDTRVQVSSGIDWFDASVEIVFGDQSVTIADVKKALAQKVNYVKLGDGTLGLLPEEWLKKYSLLLKMGENKGGKLRLRKVHFSVLDELLAEVSEEELANELEEKKERLNGIISNDYGNITPSSHLEATLRPYQVAGFQWLVFLKEAGWGGLLADDMGLGKTVQTLSFLQHHKENNPDAKFLVVCPTTLMYNWENEIKKFTPNLTHFIHHGPKRNALGLKIDDYDIMITTYGTMRSDIKVIKEINFDYVVLDESQAIKNPQSQVAKAALLLNSKNRLALSGTPVQNNTFDLFAQMNFLNPGMLGSREFFMNEFATPIDKFQETEVKQQLRKLIYPFLLRRTKEQVAKDLPEKTETLLFCEMGNDQRKIYDAYRNAYASQILGMIDERGLERSQLHILQGLTKLRQICDSPAILNEQEKFGNHSVKIEELMREIEENVGDHKALVFSQFLGMLGLIREQLEAKGIPYAYFDGSTSSTDREKAIQNFQNNHECRVFLISLKAGGIGLNLTAADYVYIVDPWWNPAVEQQAIDRTHRIGQTKNIFAYRLICKDTIEEKMLQLQDRKRSLANDLVADDSAFLKRLTREDIAFLLS</sequence>
<comment type="caution">
    <text evidence="7">The sequence shown here is derived from an EMBL/GenBank/DDBJ whole genome shotgun (WGS) entry which is preliminary data.</text>
</comment>
<keyword evidence="7" id="KW-0067">ATP-binding</keyword>
<evidence type="ECO:0000259" key="5">
    <source>
        <dbReference type="PROSITE" id="PS51192"/>
    </source>
</evidence>
<dbReference type="GO" id="GO:0004386">
    <property type="term" value="F:helicase activity"/>
    <property type="evidence" value="ECO:0007669"/>
    <property type="project" value="UniProtKB-KW"/>
</dbReference>
<keyword evidence="7" id="KW-0347">Helicase</keyword>
<proteinExistence type="predicted"/>
<dbReference type="Pfam" id="PF00176">
    <property type="entry name" value="SNF2-rel_dom"/>
    <property type="match status" value="1"/>
</dbReference>
<dbReference type="CDD" id="cd18012">
    <property type="entry name" value="DEXQc_arch_SWI2_SNF2"/>
    <property type="match status" value="1"/>
</dbReference>
<protein>
    <submittedName>
        <fullName evidence="7">Helicase SNF2</fullName>
    </submittedName>
</protein>
<dbReference type="OrthoDB" id="9760715at2"/>
<organism evidence="7 8">
    <name type="scientific">Taibaiella soli</name>
    <dbReference type="NCBI Taxonomy" id="1649169"/>
    <lineage>
        <taxon>Bacteria</taxon>
        <taxon>Pseudomonadati</taxon>
        <taxon>Bacteroidota</taxon>
        <taxon>Chitinophagia</taxon>
        <taxon>Chitinophagales</taxon>
        <taxon>Chitinophagaceae</taxon>
        <taxon>Taibaiella</taxon>
    </lineage>
</organism>
<dbReference type="SMART" id="SM00490">
    <property type="entry name" value="HELICc"/>
    <property type="match status" value="1"/>
</dbReference>
<evidence type="ECO:0000259" key="6">
    <source>
        <dbReference type="PROSITE" id="PS51194"/>
    </source>
</evidence>
<dbReference type="Pfam" id="PF04434">
    <property type="entry name" value="SWIM"/>
    <property type="match status" value="1"/>
</dbReference>
<feature type="domain" description="Helicase ATP-binding" evidence="5">
    <location>
        <begin position="799"/>
        <end position="958"/>
    </location>
</feature>
<dbReference type="InterPro" id="IPR014001">
    <property type="entry name" value="Helicase_ATP-bd"/>
</dbReference>
<keyword evidence="8" id="KW-1185">Reference proteome</keyword>
<name>A0A2W2B7R1_9BACT</name>
<evidence type="ECO:0000259" key="4">
    <source>
        <dbReference type="PROSITE" id="PS50966"/>
    </source>
</evidence>
<evidence type="ECO:0000256" key="2">
    <source>
        <dbReference type="PROSITE-ProRule" id="PRU00325"/>
    </source>
</evidence>
<feature type="coiled-coil region" evidence="3">
    <location>
        <begin position="743"/>
        <end position="772"/>
    </location>
</feature>
<reference evidence="7 8" key="1">
    <citation type="submission" date="2018-06" db="EMBL/GenBank/DDBJ databases">
        <title>Mucibacter soli gen. nov., sp. nov., a new member of the family Chitinophagaceae producing mucin.</title>
        <authorList>
            <person name="Kim M.-K."/>
            <person name="Park S."/>
            <person name="Kim T.-S."/>
            <person name="Joung Y."/>
            <person name="Han J.-H."/>
            <person name="Kim S.B."/>
        </authorList>
    </citation>
    <scope>NUCLEOTIDE SEQUENCE [LARGE SCALE GENOMIC DNA]</scope>
    <source>
        <strain evidence="7 8">R1-15</strain>
    </source>
</reference>
<dbReference type="Proteomes" id="UP000248745">
    <property type="component" value="Unassembled WGS sequence"/>
</dbReference>
<dbReference type="InterPro" id="IPR049730">
    <property type="entry name" value="SNF2/RAD54-like_C"/>
</dbReference>
<dbReference type="PROSITE" id="PS51194">
    <property type="entry name" value="HELICASE_CTER"/>
    <property type="match status" value="1"/>
</dbReference>
<dbReference type="Gene3D" id="3.40.50.300">
    <property type="entry name" value="P-loop containing nucleotide triphosphate hydrolases"/>
    <property type="match status" value="1"/>
</dbReference>
<dbReference type="RefSeq" id="WP_110999810.1">
    <property type="nucleotide sequence ID" value="NZ_QKTW01000020.1"/>
</dbReference>
<dbReference type="InterPro" id="IPR001650">
    <property type="entry name" value="Helicase_C-like"/>
</dbReference>
<dbReference type="InterPro" id="IPR038718">
    <property type="entry name" value="SNF2-like_sf"/>
</dbReference>
<evidence type="ECO:0000313" key="7">
    <source>
        <dbReference type="EMBL" id="PZF71997.1"/>
    </source>
</evidence>
<dbReference type="PANTHER" id="PTHR10799">
    <property type="entry name" value="SNF2/RAD54 HELICASE FAMILY"/>
    <property type="match status" value="1"/>
</dbReference>
<dbReference type="GO" id="GO:0016787">
    <property type="term" value="F:hydrolase activity"/>
    <property type="evidence" value="ECO:0007669"/>
    <property type="project" value="UniProtKB-KW"/>
</dbReference>
<dbReference type="GO" id="GO:0005524">
    <property type="term" value="F:ATP binding"/>
    <property type="evidence" value="ECO:0007669"/>
    <property type="project" value="InterPro"/>
</dbReference>
<feature type="domain" description="SWIM-type" evidence="4">
    <location>
        <begin position="168"/>
        <end position="205"/>
    </location>
</feature>